<proteinExistence type="predicted"/>
<name>A0A1E7L3S9_9ACTN</name>
<evidence type="ECO:0000313" key="2">
    <source>
        <dbReference type="Proteomes" id="UP000176005"/>
    </source>
</evidence>
<gene>
    <name evidence="1" type="ORF">AN218_16055</name>
</gene>
<reference evidence="1 2" key="1">
    <citation type="journal article" date="2016" name="Front. Microbiol.">
        <title>Comparative Genomics Analysis of Streptomyces Species Reveals Their Adaptation to the Marine Environment and Their Diversity at the Genomic Level.</title>
        <authorList>
            <person name="Tian X."/>
            <person name="Zhang Z."/>
            <person name="Yang T."/>
            <person name="Chen M."/>
            <person name="Li J."/>
            <person name="Chen F."/>
            <person name="Yang J."/>
            <person name="Li W."/>
            <person name="Zhang B."/>
            <person name="Zhang Z."/>
            <person name="Wu J."/>
            <person name="Zhang C."/>
            <person name="Long L."/>
            <person name="Xiao J."/>
        </authorList>
    </citation>
    <scope>NUCLEOTIDE SEQUENCE [LARGE SCALE GENOMIC DNA]</scope>
    <source>
        <strain evidence="1 2">SCSIO 10429</strain>
    </source>
</reference>
<evidence type="ECO:0000313" key="1">
    <source>
        <dbReference type="EMBL" id="OEV10781.1"/>
    </source>
</evidence>
<sequence length="71" mass="7901">MTADSETGPDAADDDRRERYATALYATLGFSAERHPWASLSPARREVWYTRADAVIAVADEEIAEALRTSR</sequence>
<accession>A0A1E7L3S9</accession>
<comment type="caution">
    <text evidence="1">The sequence shown here is derived from an EMBL/GenBank/DDBJ whole genome shotgun (WGS) entry which is preliminary data.</text>
</comment>
<dbReference type="AlphaFoldDB" id="A0A1E7L3S9"/>
<dbReference type="Proteomes" id="UP000176005">
    <property type="component" value="Unassembled WGS sequence"/>
</dbReference>
<dbReference type="EMBL" id="LJGW01000271">
    <property type="protein sequence ID" value="OEV10781.1"/>
    <property type="molecule type" value="Genomic_DNA"/>
</dbReference>
<protein>
    <submittedName>
        <fullName evidence="1">Uncharacterized protein</fullName>
    </submittedName>
</protein>
<organism evidence="1 2">
    <name type="scientific">Streptomyces nanshensis</name>
    <dbReference type="NCBI Taxonomy" id="518642"/>
    <lineage>
        <taxon>Bacteria</taxon>
        <taxon>Bacillati</taxon>
        <taxon>Actinomycetota</taxon>
        <taxon>Actinomycetes</taxon>
        <taxon>Kitasatosporales</taxon>
        <taxon>Streptomycetaceae</taxon>
        <taxon>Streptomyces</taxon>
    </lineage>
</organism>
<dbReference type="RefSeq" id="WP_070017571.1">
    <property type="nucleotide sequence ID" value="NZ_LJGW01000271.1"/>
</dbReference>
<keyword evidence="2" id="KW-1185">Reference proteome</keyword>